<comment type="caution">
    <text evidence="1">The sequence shown here is derived from an EMBL/GenBank/DDBJ whole genome shotgun (WGS) entry which is preliminary data.</text>
</comment>
<evidence type="ECO:0000313" key="1">
    <source>
        <dbReference type="EMBL" id="MBC4016315.1"/>
    </source>
</evidence>
<keyword evidence="2" id="KW-1185">Reference proteome</keyword>
<dbReference type="AlphaFoldDB" id="A0A9X0UHM3"/>
<proteinExistence type="predicted"/>
<protein>
    <submittedName>
        <fullName evidence="1">Uncharacterized protein</fullName>
    </submittedName>
</protein>
<reference evidence="1" key="1">
    <citation type="submission" date="2020-08" db="EMBL/GenBank/DDBJ databases">
        <authorList>
            <person name="Hu Y."/>
            <person name="Nguyen S.V."/>
            <person name="Li F."/>
            <person name="Fanning S."/>
        </authorList>
    </citation>
    <scope>NUCLEOTIDE SEQUENCE</scope>
    <source>
        <strain evidence="1">SYSU D8009</strain>
    </source>
</reference>
<accession>A0A9X0UHM3</accession>
<dbReference type="RefSeq" id="WP_186771086.1">
    <property type="nucleotide sequence ID" value="NZ_JACOMF010000014.1"/>
</dbReference>
<organism evidence="1 2">
    <name type="scientific">Siccirubricoccus deserti</name>
    <dbReference type="NCBI Taxonomy" id="2013562"/>
    <lineage>
        <taxon>Bacteria</taxon>
        <taxon>Pseudomonadati</taxon>
        <taxon>Pseudomonadota</taxon>
        <taxon>Alphaproteobacteria</taxon>
        <taxon>Acetobacterales</taxon>
        <taxon>Roseomonadaceae</taxon>
        <taxon>Siccirubricoccus</taxon>
    </lineage>
</organism>
<dbReference type="EMBL" id="JACOMF010000014">
    <property type="protein sequence ID" value="MBC4016315.1"/>
    <property type="molecule type" value="Genomic_DNA"/>
</dbReference>
<evidence type="ECO:0000313" key="2">
    <source>
        <dbReference type="Proteomes" id="UP000600101"/>
    </source>
</evidence>
<gene>
    <name evidence="1" type="ORF">H7965_13400</name>
</gene>
<name>A0A9X0UHM3_9PROT</name>
<dbReference type="Proteomes" id="UP000600101">
    <property type="component" value="Unassembled WGS sequence"/>
</dbReference>
<sequence>MATRKPLKPGDMTRRMERVATIHAKLDDERARHRDKMRDLALARTEAEAMDKPAARLARMNRITQQEAAERDRHRRAVARLRERIASA</sequence>